<comment type="caution">
    <text evidence="7">The sequence shown here is derived from an EMBL/GenBank/DDBJ whole genome shotgun (WGS) entry which is preliminary data.</text>
</comment>
<organism evidence="7 8">
    <name type="scientific">Shewanella scandinavica</name>
    <dbReference type="NCBI Taxonomy" id="3063538"/>
    <lineage>
        <taxon>Bacteria</taxon>
        <taxon>Pseudomonadati</taxon>
        <taxon>Pseudomonadota</taxon>
        <taxon>Gammaproteobacteria</taxon>
        <taxon>Alteromonadales</taxon>
        <taxon>Shewanellaceae</taxon>
        <taxon>Shewanella</taxon>
    </lineage>
</organism>
<dbReference type="PRINTS" id="PR01590">
    <property type="entry name" value="HTHFIS"/>
</dbReference>
<evidence type="ECO:0000313" key="7">
    <source>
        <dbReference type="EMBL" id="MDT3282784.1"/>
    </source>
</evidence>
<dbReference type="Pfam" id="PF02954">
    <property type="entry name" value="HTH_8"/>
    <property type="match status" value="1"/>
</dbReference>
<keyword evidence="1" id="KW-0547">Nucleotide-binding</keyword>
<dbReference type="InterPro" id="IPR029016">
    <property type="entry name" value="GAF-like_dom_sf"/>
</dbReference>
<dbReference type="InterPro" id="IPR002197">
    <property type="entry name" value="HTH_Fis"/>
</dbReference>
<dbReference type="SUPFAM" id="SSF46689">
    <property type="entry name" value="Homeodomain-like"/>
    <property type="match status" value="1"/>
</dbReference>
<keyword evidence="8" id="KW-1185">Reference proteome</keyword>
<evidence type="ECO:0000259" key="6">
    <source>
        <dbReference type="PROSITE" id="PS50045"/>
    </source>
</evidence>
<gene>
    <name evidence="7" type="ORF">Q4Q50_21105</name>
</gene>
<dbReference type="PROSITE" id="PS00675">
    <property type="entry name" value="SIGMA54_INTERACT_1"/>
    <property type="match status" value="1"/>
</dbReference>
<dbReference type="Proteomes" id="UP001249505">
    <property type="component" value="Unassembled WGS sequence"/>
</dbReference>
<dbReference type="SUPFAM" id="SSF52540">
    <property type="entry name" value="P-loop containing nucleoside triphosphate hydrolases"/>
    <property type="match status" value="1"/>
</dbReference>
<evidence type="ECO:0000256" key="4">
    <source>
        <dbReference type="ARBA" id="ARBA00023125"/>
    </source>
</evidence>
<dbReference type="Pfam" id="PF00158">
    <property type="entry name" value="Sigma54_activat"/>
    <property type="match status" value="1"/>
</dbReference>
<dbReference type="Gene3D" id="1.10.8.60">
    <property type="match status" value="1"/>
</dbReference>
<evidence type="ECO:0000313" key="8">
    <source>
        <dbReference type="Proteomes" id="UP001249505"/>
    </source>
</evidence>
<proteinExistence type="predicted"/>
<dbReference type="InterPro" id="IPR009057">
    <property type="entry name" value="Homeodomain-like_sf"/>
</dbReference>
<evidence type="ECO:0000256" key="3">
    <source>
        <dbReference type="ARBA" id="ARBA00023015"/>
    </source>
</evidence>
<dbReference type="InterPro" id="IPR025662">
    <property type="entry name" value="Sigma_54_int_dom_ATP-bd_1"/>
</dbReference>
<evidence type="ECO:0000256" key="2">
    <source>
        <dbReference type="ARBA" id="ARBA00022840"/>
    </source>
</evidence>
<dbReference type="PROSITE" id="PS50045">
    <property type="entry name" value="SIGMA54_INTERACT_4"/>
    <property type="match status" value="1"/>
</dbReference>
<dbReference type="Pfam" id="PF01590">
    <property type="entry name" value="GAF"/>
    <property type="match status" value="1"/>
</dbReference>
<dbReference type="Gene3D" id="3.30.450.40">
    <property type="match status" value="1"/>
</dbReference>
<dbReference type="PANTHER" id="PTHR32071">
    <property type="entry name" value="TRANSCRIPTIONAL REGULATORY PROTEIN"/>
    <property type="match status" value="1"/>
</dbReference>
<accession>A0ABU3G5A1</accession>
<feature type="domain" description="Sigma-54 factor interaction" evidence="6">
    <location>
        <begin position="293"/>
        <end position="518"/>
    </location>
</feature>
<dbReference type="InterPro" id="IPR003593">
    <property type="entry name" value="AAA+_ATPase"/>
</dbReference>
<dbReference type="InterPro" id="IPR003018">
    <property type="entry name" value="GAF"/>
</dbReference>
<dbReference type="InterPro" id="IPR002078">
    <property type="entry name" value="Sigma_54_int"/>
</dbReference>
<protein>
    <submittedName>
        <fullName evidence="7">Sigma-54-dependent Fis family transcriptional regulator</fullName>
    </submittedName>
</protein>
<keyword evidence="4" id="KW-0238">DNA-binding</keyword>
<dbReference type="PANTHER" id="PTHR32071:SF77">
    <property type="entry name" value="TRANSCRIPTIONAL REGULATORY PROTEIN"/>
    <property type="match status" value="1"/>
</dbReference>
<dbReference type="InterPro" id="IPR025944">
    <property type="entry name" value="Sigma_54_int_dom_CS"/>
</dbReference>
<dbReference type="Pfam" id="PF25601">
    <property type="entry name" value="AAA_lid_14"/>
    <property type="match status" value="1"/>
</dbReference>
<sequence>MAVKPHLPSTQAWLADSWQRSIGAGLSEFQLPQELRLDASELKQKHEQYQMLIALVQSHALPLFNQLMAHSNSRLLLSDVEGYVLRHWGVSRYSTKLADVALDIGVNWLEQHKGTNAIGTALTAKQAVSVVGEQHFILQNRFMSCTACPIFSPQGEMLGVIDITSEQQRHTQQTLMLVSSLAQQVETALLCHLPDSHYRIDLAAQPNLLNSGWQGIVIADSDGRIVGCNPMAKQLLNQAKVGDSVEQYLGDNWSRAGGFNQHLDLHLQTQPLNIPSAKGRVAISNKSLNQLGVRFRDPQLERAWQHANKVITKQIPLLVLGETGVGKEQFVKKLHAQSARRSEPLVAVNCAALPAELVESELFGYQAGAFTGANRTGFIGKIRQAHGGFLFLDEIGEMPLAAQSRLLRVLQEREVVPVGSNQSFKVDIQIIAATHMDLEQQVAQGLFRQDLFYRLNGLQVRLPALRERQDIERIIHKLHRKHRIAPQAICPELLGLLMQHDWPGNLRELDNLMQVACLMAEGDDTLTWQHLPDYLAQKLACDLLKVDPLNAQLLNTLLLNEEQPLGEEVKTGQHSASHPLAGKVVSGKVTSGNTATLPTATAVQSDSLHEAIYSNVLQAYQASDGNVSQCAKRLGISRNALYRRLKQMGLKG</sequence>
<evidence type="ECO:0000256" key="5">
    <source>
        <dbReference type="ARBA" id="ARBA00023163"/>
    </source>
</evidence>
<dbReference type="PROSITE" id="PS00688">
    <property type="entry name" value="SIGMA54_INTERACT_3"/>
    <property type="match status" value="1"/>
</dbReference>
<dbReference type="SMART" id="SM00382">
    <property type="entry name" value="AAA"/>
    <property type="match status" value="1"/>
</dbReference>
<name>A0ABU3G5A1_9GAMM</name>
<dbReference type="RefSeq" id="WP_311901015.1">
    <property type="nucleotide sequence ID" value="NZ_JAUOES010000040.1"/>
</dbReference>
<dbReference type="InterPro" id="IPR058031">
    <property type="entry name" value="AAA_lid_NorR"/>
</dbReference>
<keyword evidence="2" id="KW-0067">ATP-binding</keyword>
<evidence type="ECO:0000256" key="1">
    <source>
        <dbReference type="ARBA" id="ARBA00022741"/>
    </source>
</evidence>
<dbReference type="InterPro" id="IPR027417">
    <property type="entry name" value="P-loop_NTPase"/>
</dbReference>
<keyword evidence="3" id="KW-0805">Transcription regulation</keyword>
<dbReference type="Gene3D" id="1.10.10.60">
    <property type="entry name" value="Homeodomain-like"/>
    <property type="match status" value="1"/>
</dbReference>
<dbReference type="Gene3D" id="3.40.50.300">
    <property type="entry name" value="P-loop containing nucleotide triphosphate hydrolases"/>
    <property type="match status" value="1"/>
</dbReference>
<reference evidence="7 8" key="1">
    <citation type="submission" date="2023-07" db="EMBL/GenBank/DDBJ databases">
        <title>Novel Shewanella species isolated from Baltic Sea sediments.</title>
        <authorList>
            <person name="Martin-Rodriguez A.J."/>
        </authorList>
    </citation>
    <scope>NUCLEOTIDE SEQUENCE [LARGE SCALE GENOMIC DNA]</scope>
    <source>
        <strain evidence="7 8">SP2S1-2</strain>
    </source>
</reference>
<dbReference type="EMBL" id="JAUOES010000040">
    <property type="protein sequence ID" value="MDT3282784.1"/>
    <property type="molecule type" value="Genomic_DNA"/>
</dbReference>
<dbReference type="CDD" id="cd00009">
    <property type="entry name" value="AAA"/>
    <property type="match status" value="1"/>
</dbReference>
<keyword evidence="5" id="KW-0804">Transcription</keyword>